<evidence type="ECO:0000313" key="6">
    <source>
        <dbReference type="EMBL" id="GAB33776.1"/>
    </source>
</evidence>
<dbReference type="Gene3D" id="3.40.630.30">
    <property type="match status" value="1"/>
</dbReference>
<dbReference type="InterPro" id="IPR000182">
    <property type="entry name" value="GNAT_dom"/>
</dbReference>
<evidence type="ECO:0000313" key="7">
    <source>
        <dbReference type="Proteomes" id="UP000005038"/>
    </source>
</evidence>
<evidence type="ECO:0000256" key="3">
    <source>
        <dbReference type="ARBA" id="ARBA00050603"/>
    </source>
</evidence>
<keyword evidence="1" id="KW-0808">Transferase</keyword>
<keyword evidence="7" id="KW-1185">Reference proteome</keyword>
<feature type="domain" description="N-acetyltransferase" evidence="5">
    <location>
        <begin position="15"/>
        <end position="174"/>
    </location>
</feature>
<dbReference type="InterPro" id="IPR016181">
    <property type="entry name" value="Acyl_CoA_acyltransferase"/>
</dbReference>
<comment type="catalytic activity">
    <reaction evidence="3">
        <text>L-methionine sulfoximine + acetyl-CoA = N-acetyl-L-methionine sulfoximine + CoA + H(+)</text>
        <dbReference type="Rhea" id="RHEA:47660"/>
        <dbReference type="ChEBI" id="CHEBI:15378"/>
        <dbReference type="ChEBI" id="CHEBI:57287"/>
        <dbReference type="ChEBI" id="CHEBI:57288"/>
        <dbReference type="ChEBI" id="CHEBI:87826"/>
        <dbReference type="ChEBI" id="CHEBI:87827"/>
    </reaction>
</comment>
<organism evidence="6 7">
    <name type="scientific">Gordonia otitidis (strain DSM 44809 / CCUG 52243 / JCM 12355 / NBRC 100426 / IFM 10032)</name>
    <dbReference type="NCBI Taxonomy" id="1108044"/>
    <lineage>
        <taxon>Bacteria</taxon>
        <taxon>Bacillati</taxon>
        <taxon>Actinomycetota</taxon>
        <taxon>Actinomycetes</taxon>
        <taxon>Mycobacteriales</taxon>
        <taxon>Gordoniaceae</taxon>
        <taxon>Gordonia</taxon>
    </lineage>
</organism>
<dbReference type="CDD" id="cd04301">
    <property type="entry name" value="NAT_SF"/>
    <property type="match status" value="1"/>
</dbReference>
<reference evidence="6" key="1">
    <citation type="submission" date="2012-02" db="EMBL/GenBank/DDBJ databases">
        <title>Whole genome shotgun sequence of Gordonia otitidis NBRC 100426.</title>
        <authorList>
            <person name="Yoshida I."/>
            <person name="Hosoyama A."/>
            <person name="Tsuchikane K."/>
            <person name="Katsumata H."/>
            <person name="Yamazaki S."/>
            <person name="Fujita N."/>
        </authorList>
    </citation>
    <scope>NUCLEOTIDE SEQUENCE [LARGE SCALE GENOMIC DNA]</scope>
    <source>
        <strain evidence="6">NBRC 100426</strain>
    </source>
</reference>
<evidence type="ECO:0000256" key="4">
    <source>
        <dbReference type="ARBA" id="ARBA00051334"/>
    </source>
</evidence>
<name>H5TJW8_GORO1</name>
<dbReference type="FunFam" id="3.40.630.30:FF:000026">
    <property type="entry name" value="Phosphinothricin acetyltransferase"/>
    <property type="match status" value="1"/>
</dbReference>
<comment type="catalytic activity">
    <reaction evidence="4">
        <text>L-methionine sulfone + acetyl-CoA = N-acetyl-L-methionine sulfone + CoA + H(+)</text>
        <dbReference type="Rhea" id="RHEA:47656"/>
        <dbReference type="ChEBI" id="CHEBI:15378"/>
        <dbReference type="ChEBI" id="CHEBI:57287"/>
        <dbReference type="ChEBI" id="CHEBI:57288"/>
        <dbReference type="ChEBI" id="CHEBI:87824"/>
        <dbReference type="ChEBI" id="CHEBI:87825"/>
    </reaction>
</comment>
<evidence type="ECO:0000256" key="1">
    <source>
        <dbReference type="ARBA" id="ARBA00022679"/>
    </source>
</evidence>
<dbReference type="PROSITE" id="PS51186">
    <property type="entry name" value="GNAT"/>
    <property type="match status" value="1"/>
</dbReference>
<proteinExistence type="predicted"/>
<evidence type="ECO:0000256" key="2">
    <source>
        <dbReference type="ARBA" id="ARBA00023315"/>
    </source>
</evidence>
<dbReference type="SUPFAM" id="SSF55729">
    <property type="entry name" value="Acyl-CoA N-acyltransferases (Nat)"/>
    <property type="match status" value="1"/>
</dbReference>
<dbReference type="Proteomes" id="UP000005038">
    <property type="component" value="Unassembled WGS sequence"/>
</dbReference>
<gene>
    <name evidence="6" type="ORF">GOOTI_082_00060</name>
</gene>
<dbReference type="EMBL" id="BAFB01000082">
    <property type="protein sequence ID" value="GAB33776.1"/>
    <property type="molecule type" value="Genomic_DNA"/>
</dbReference>
<sequence>MPLGARIHALSSAAMEIRDAQARDVPGITLIYNDAVEHTTAIWNEELVDDANRSAWLADRLGAGFPVLIAADSDGAVLGYATYGPWRPHDGFRHTVEHSVYVRSDQRGRGTGQSLMRALIDRARTDGVHVMVAAIDASNSGSIRIHERLGFTRVGLLPQVGTKFGSWLDLAFLQLILDDAQPAR</sequence>
<dbReference type="AlphaFoldDB" id="H5TJW8"/>
<comment type="caution">
    <text evidence="6">The sequence shown here is derived from an EMBL/GenBank/DDBJ whole genome shotgun (WGS) entry which is preliminary data.</text>
</comment>
<dbReference type="GO" id="GO:0016747">
    <property type="term" value="F:acyltransferase activity, transferring groups other than amino-acyl groups"/>
    <property type="evidence" value="ECO:0007669"/>
    <property type="project" value="InterPro"/>
</dbReference>
<dbReference type="PANTHER" id="PTHR43072">
    <property type="entry name" value="N-ACETYLTRANSFERASE"/>
    <property type="match status" value="1"/>
</dbReference>
<keyword evidence="2" id="KW-0012">Acyltransferase</keyword>
<dbReference type="STRING" id="1108044.GOOTI_082_00060"/>
<evidence type="ECO:0000259" key="5">
    <source>
        <dbReference type="PROSITE" id="PS51186"/>
    </source>
</evidence>
<accession>H5TJW8</accession>
<dbReference type="PANTHER" id="PTHR43072:SF23">
    <property type="entry name" value="UPF0039 PROTEIN C11D3.02C"/>
    <property type="match status" value="1"/>
</dbReference>
<protein>
    <submittedName>
        <fullName evidence="6">Acetyltransferase</fullName>
    </submittedName>
</protein>
<dbReference type="Pfam" id="PF00583">
    <property type="entry name" value="Acetyltransf_1"/>
    <property type="match status" value="1"/>
</dbReference>